<evidence type="ECO:0000313" key="10">
    <source>
        <dbReference type="Proteomes" id="UP000623467"/>
    </source>
</evidence>
<evidence type="ECO:0000256" key="3">
    <source>
        <dbReference type="ARBA" id="ARBA00022679"/>
    </source>
</evidence>
<evidence type="ECO:0000256" key="5">
    <source>
        <dbReference type="ARBA" id="ARBA00023268"/>
    </source>
</evidence>
<evidence type="ECO:0000256" key="1">
    <source>
        <dbReference type="ARBA" id="ARBA00022450"/>
    </source>
</evidence>
<dbReference type="InterPro" id="IPR050091">
    <property type="entry name" value="PKS_NRPS_Biosynth_Enz"/>
</dbReference>
<dbReference type="InterPro" id="IPR014031">
    <property type="entry name" value="Ketoacyl_synth_C"/>
</dbReference>
<dbReference type="InterPro" id="IPR042104">
    <property type="entry name" value="PKS_dehydratase_sf"/>
</dbReference>
<dbReference type="Proteomes" id="UP000623467">
    <property type="component" value="Unassembled WGS sequence"/>
</dbReference>
<reference evidence="9" key="1">
    <citation type="submission" date="2020-05" db="EMBL/GenBank/DDBJ databases">
        <title>Mycena genomes resolve the evolution of fungal bioluminescence.</title>
        <authorList>
            <person name="Tsai I.J."/>
        </authorList>
    </citation>
    <scope>NUCLEOTIDE SEQUENCE</scope>
    <source>
        <strain evidence="9">160909Yilan</strain>
    </source>
</reference>
<dbReference type="GO" id="GO:0004315">
    <property type="term" value="F:3-oxoacyl-[acyl-carrier-protein] synthase activity"/>
    <property type="evidence" value="ECO:0007669"/>
    <property type="project" value="InterPro"/>
</dbReference>
<dbReference type="InterPro" id="IPR014043">
    <property type="entry name" value="Acyl_transferase_dom"/>
</dbReference>
<dbReference type="Pfam" id="PF00550">
    <property type="entry name" value="PP-binding"/>
    <property type="match status" value="1"/>
</dbReference>
<dbReference type="InterPro" id="IPR057326">
    <property type="entry name" value="KR_dom"/>
</dbReference>
<dbReference type="Pfam" id="PF00109">
    <property type="entry name" value="ketoacyl-synt"/>
    <property type="match status" value="2"/>
</dbReference>
<accession>A0A8H6XTX1</accession>
<dbReference type="InterPro" id="IPR013217">
    <property type="entry name" value="Methyltransf_12"/>
</dbReference>
<dbReference type="InterPro" id="IPR020807">
    <property type="entry name" value="PKS_DH"/>
</dbReference>
<dbReference type="GO" id="GO:0006633">
    <property type="term" value="P:fatty acid biosynthetic process"/>
    <property type="evidence" value="ECO:0007669"/>
    <property type="project" value="InterPro"/>
</dbReference>
<dbReference type="InterPro" id="IPR018201">
    <property type="entry name" value="Ketoacyl_synth_AS"/>
</dbReference>
<keyword evidence="4" id="KW-0843">Virulence</keyword>
<gene>
    <name evidence="9" type="ORF">MSAN_01756900</name>
</gene>
<dbReference type="SUPFAM" id="SSF52151">
    <property type="entry name" value="FabD/lysophospholipase-like"/>
    <property type="match status" value="1"/>
</dbReference>
<dbReference type="SUPFAM" id="SSF55048">
    <property type="entry name" value="Probable ACP-binding domain of malonyl-CoA ACP transacylase"/>
    <property type="match status" value="1"/>
</dbReference>
<dbReference type="PANTHER" id="PTHR43775">
    <property type="entry name" value="FATTY ACID SYNTHASE"/>
    <property type="match status" value="1"/>
</dbReference>
<dbReference type="Pfam" id="PF02801">
    <property type="entry name" value="Ketoacyl-synt_C"/>
    <property type="match status" value="1"/>
</dbReference>
<dbReference type="SMART" id="SM00822">
    <property type="entry name" value="PKS_KR"/>
    <property type="match status" value="1"/>
</dbReference>
<dbReference type="OrthoDB" id="329835at2759"/>
<keyword evidence="1" id="KW-0596">Phosphopantetheine</keyword>
<dbReference type="InterPro" id="IPR049551">
    <property type="entry name" value="PKS_DH_C"/>
</dbReference>
<dbReference type="InterPro" id="IPR001227">
    <property type="entry name" value="Ac_transferase_dom_sf"/>
</dbReference>
<dbReference type="InterPro" id="IPR020841">
    <property type="entry name" value="PKS_Beta-ketoAc_synthase_dom"/>
</dbReference>
<dbReference type="PROSITE" id="PS52004">
    <property type="entry name" value="KS3_2"/>
    <property type="match status" value="1"/>
</dbReference>
<protein>
    <submittedName>
        <fullName evidence="9">Polyketide synthase</fullName>
    </submittedName>
</protein>
<dbReference type="InterPro" id="IPR016039">
    <property type="entry name" value="Thiolase-like"/>
</dbReference>
<feature type="region of interest" description="N-terminal hotdog fold" evidence="6">
    <location>
        <begin position="835"/>
        <end position="958"/>
    </location>
</feature>
<dbReference type="InterPro" id="IPR016035">
    <property type="entry name" value="Acyl_Trfase/lysoPLipase"/>
</dbReference>
<dbReference type="InterPro" id="IPR049900">
    <property type="entry name" value="PKS_mFAS_DH"/>
</dbReference>
<organism evidence="9 10">
    <name type="scientific">Mycena sanguinolenta</name>
    <dbReference type="NCBI Taxonomy" id="230812"/>
    <lineage>
        <taxon>Eukaryota</taxon>
        <taxon>Fungi</taxon>
        <taxon>Dikarya</taxon>
        <taxon>Basidiomycota</taxon>
        <taxon>Agaricomycotina</taxon>
        <taxon>Agaricomycetes</taxon>
        <taxon>Agaricomycetidae</taxon>
        <taxon>Agaricales</taxon>
        <taxon>Marasmiineae</taxon>
        <taxon>Mycenaceae</taxon>
        <taxon>Mycena</taxon>
    </lineage>
</organism>
<dbReference type="Gene3D" id="3.40.50.150">
    <property type="entry name" value="Vaccinia Virus protein VP39"/>
    <property type="match status" value="1"/>
</dbReference>
<dbReference type="SMART" id="SM00827">
    <property type="entry name" value="PKS_AT"/>
    <property type="match status" value="1"/>
</dbReference>
<dbReference type="InterPro" id="IPR013968">
    <property type="entry name" value="PKS_KR"/>
</dbReference>
<feature type="domain" description="Ketosynthase family 3 (KS3)" evidence="7">
    <location>
        <begin position="4"/>
        <end position="399"/>
    </location>
</feature>
<dbReference type="SUPFAM" id="SSF53901">
    <property type="entry name" value="Thiolase-like"/>
    <property type="match status" value="1"/>
</dbReference>
<comment type="caution">
    <text evidence="9">The sequence shown here is derived from an EMBL/GenBank/DDBJ whole genome shotgun (WGS) entry which is preliminary data.</text>
</comment>
<evidence type="ECO:0000259" key="7">
    <source>
        <dbReference type="PROSITE" id="PS52004"/>
    </source>
</evidence>
<dbReference type="InterPro" id="IPR006162">
    <property type="entry name" value="Ppantetheine_attach_site"/>
</dbReference>
<dbReference type="Gene3D" id="3.40.50.720">
    <property type="entry name" value="NAD(P)-binding Rossmann-like Domain"/>
    <property type="match status" value="1"/>
</dbReference>
<name>A0A8H6XTX1_9AGAR</name>
<evidence type="ECO:0000256" key="2">
    <source>
        <dbReference type="ARBA" id="ARBA00022553"/>
    </source>
</evidence>
<dbReference type="InterPro" id="IPR029063">
    <property type="entry name" value="SAM-dependent_MTases_sf"/>
</dbReference>
<dbReference type="PROSITE" id="PS52019">
    <property type="entry name" value="PKS_MFAS_DH"/>
    <property type="match status" value="1"/>
</dbReference>
<dbReference type="SUPFAM" id="SSF51735">
    <property type="entry name" value="NAD(P)-binding Rossmann-fold domains"/>
    <property type="match status" value="1"/>
</dbReference>
<dbReference type="Pfam" id="PF08659">
    <property type="entry name" value="KR"/>
    <property type="match status" value="1"/>
</dbReference>
<dbReference type="CDD" id="cd00833">
    <property type="entry name" value="PKS"/>
    <property type="match status" value="1"/>
</dbReference>
<dbReference type="InterPro" id="IPR009081">
    <property type="entry name" value="PP-bd_ACP"/>
</dbReference>
<evidence type="ECO:0000313" key="9">
    <source>
        <dbReference type="EMBL" id="KAF7348045.1"/>
    </source>
</evidence>
<dbReference type="GO" id="GO:0004312">
    <property type="term" value="F:fatty acid synthase activity"/>
    <property type="evidence" value="ECO:0007669"/>
    <property type="project" value="TreeGrafter"/>
</dbReference>
<dbReference type="Pfam" id="PF08242">
    <property type="entry name" value="Methyltransf_12"/>
    <property type="match status" value="1"/>
</dbReference>
<evidence type="ECO:0000256" key="4">
    <source>
        <dbReference type="ARBA" id="ARBA00023026"/>
    </source>
</evidence>
<dbReference type="SMART" id="SM00825">
    <property type="entry name" value="PKS_KS"/>
    <property type="match status" value="1"/>
</dbReference>
<proteinExistence type="predicted"/>
<dbReference type="GO" id="GO:0044550">
    <property type="term" value="P:secondary metabolite biosynthetic process"/>
    <property type="evidence" value="ECO:0007669"/>
    <property type="project" value="UniProtKB-ARBA"/>
</dbReference>
<feature type="active site" description="Proton acceptor; for dehydratase activity" evidence="6">
    <location>
        <position position="880"/>
    </location>
</feature>
<dbReference type="InterPro" id="IPR016036">
    <property type="entry name" value="Malonyl_transacylase_ACP-bd"/>
</dbReference>
<feature type="active site" description="Proton donor; for dehydratase activity" evidence="6">
    <location>
        <position position="1039"/>
    </location>
</feature>
<keyword evidence="3" id="KW-0808">Transferase</keyword>
<sequence>MINANGIAIVGIAAQLPAGPSATEDLDYASFWDFLVKGQKAYEPLENIIPESVRGAHVKLPAQGAFLKNATSFDNIALGISTRDARIMPNSARRLLDLSFQALLDSGSEIDADGSFAWMPHSIANRISYVLDLTGPSIHIDTACSSSLTALHLAINAIEQGDCSAALVGAAQINRDPFEWVTSVQGGVLGPDGECKPLSDNADGFGRGEGAIVIVIKPLQDALKSNDHIYSVILGSAINATGSHMPLSVPNGVAQQWCIAEAYKKSGLNPQDADYIELHATGTAVGDPIEGNAHFSAFQSAEQSSPPVQFGTVKGNIGHLEVAAFLGSLVKACLMFEHGLIPPTVNFCNPTRAITWDNFRVTVPIEPTALGCRSSSGRAVISLSGSGLGGATGHVVLQAPPAPIQPSSQVSTAPVLILVGGLSSGIVDRISEAALRLVTSDPSTLLDCAVTLSRRARQLPWRTYFTLAHSPSSIIPPATLVPKEHSPLVFVFSGQGPQHLEMGRQLFAEYPVFRNTILELDDVYRRVKGVSLTESTGLFAPRSIPVGVANHHAARLRLAGHHHHLMLGHSTGETAILYTSGAGPKAMAMEIAIARGESMTCTESQDVGMAMLACDAGMGAELVARATSGNNGIAELSCFNAPDSIVVSGTMTLLDAIVALAQSEGLFAQRIRTMVPGHSSFMDCIQDDYLARMESIFTRYPGPHTPQIPVLSTCRTERFVEAFTPQYFWDNCRNAVLFSDAITHSLESSPFSPIFLEISCHPVLSSSILARGVADNRVLCPMRRISAKKTPVAASSNEPVVFLETLGRLSLLGVNSLDLSGLYGFSAFKSKLIGHPLTARVISPPKSHSPFHRFTSDNKGPLSSSNLRISRSSHPDMAQHIINGEPILPATGFIELLLEAGANFLWDVEFQAILSIASPTPLDISLQRLDSAWSVTSSAGSREREHARGFMDKSPPNSPPTAIDFTEIFERLPRLDFGSEADIIIHGFSALTSPRQPFICHSSLSLLMALNFSEFFLWSPLTNSVVSLQGYVLHPVVMDACLHVMLHTDISKQYSKGIMYLPSRLQHFMVYRRKFDSGNWFSHIRLRQWTPDARYYDVMVTDSSGLALCELRNLMVRKFTAAPPMIVNRRFDLIFQPVAVNVDIPAVDAFFPEREDNAERQLLFRLLGFPRSRDDIYVFGSGYCDRDGLQESRQRYLTFARRAAQHPTICVAPEVLKNLRDKWPHHFEITSRISSIHSSVFETPRRAVDALYSDGLMANFYSKANQTSNVCLEATKTFAGILASLRMSGKRAIKILEVGAGTGLLTYHLIDELKQNPDLLVEYTVTDISYALVANLARSISYGSIIPKAYDIGKSPDEQEIYSESYDVVVSLHVLHTASSVRDCLRSLQGLLVPGGVLLTVELDGTGWVGNPGSVWFDCIFGSFPEWFGYSDGRDHCSISPATWKEHLEAVDYINVQTSVDRSTTGRDFFFVAQKPHSCSTGSFEHAIDSGRIHRYTFGEEMELQTQLRHYDLSASVTIYLLAMVGQDADAATGLCAALRREVPLWDIRLCIFKSSTDITNPIPLLSAHITTFNSGENVALFDTNGAAHVSRVSLSPAPPAPSLHADINDPNYITVRISHWAGTSGVYDGFVGQVDQGSHPVFHPGDVVGGVVQAASGDVIRVHANNIIPVAQSPHANLARNLLASVVTSLIHFPPSTSKMRTVIAVQDDGLAQVLGQRLSNRPQIRLVSSDFRNPNVTECLDILLTDSATYSQYPNLRRWLPRTGQALLSDKLLAEKILKDPLYIRKTLAGDPELRPSIPAFSSERELTNGVHCKSALTNGDKPPSPPITNGVCAEPALTNGHAFSSLPSTKGIHTRPLTFRAAPPFREDRVYVLLGGIGGLGIDLAVWMYQHGARHLVLTSRRGMQSLDPVGDAITLAKLAYLESQEDLEIALERCDATSDREMSYLIDSLPLPIAGCFHMTLVLSDAPFFKQTADTFRTLSDSKLRVFEIFSNKVDVDSLDFFIAFSSISGLLGVMGQTNYASACTSLDGVLARHRKAFSMITPGISDAGYLDRAGSKHIRETFASISAEALWTYLEDALRKLDDQPFNQYIPDLDWTSLNVRFPLPMMCRHLSSPLSRPTVEAKPRQLNGEDILGRVLELLEVSPDEFDVTQPLTTYGLDSLSATKLASILPLISNAASLGYHLD</sequence>
<dbReference type="SUPFAM" id="SSF53335">
    <property type="entry name" value="S-adenosyl-L-methionine-dependent methyltransferases"/>
    <property type="match status" value="1"/>
</dbReference>
<dbReference type="PROSITE" id="PS00606">
    <property type="entry name" value="KS3_1"/>
    <property type="match status" value="1"/>
</dbReference>
<dbReference type="Pfam" id="PF00698">
    <property type="entry name" value="Acyl_transf_1"/>
    <property type="match status" value="1"/>
</dbReference>
<dbReference type="PROSITE" id="PS00012">
    <property type="entry name" value="PHOSPHOPANTETHEINE"/>
    <property type="match status" value="1"/>
</dbReference>
<keyword evidence="5" id="KW-0511">Multifunctional enzyme</keyword>
<dbReference type="Gene3D" id="3.40.47.10">
    <property type="match status" value="2"/>
</dbReference>
<dbReference type="EMBL" id="JACAZH010000017">
    <property type="protein sequence ID" value="KAF7348045.1"/>
    <property type="molecule type" value="Genomic_DNA"/>
</dbReference>
<dbReference type="SMART" id="SM00826">
    <property type="entry name" value="PKS_DH"/>
    <property type="match status" value="1"/>
</dbReference>
<dbReference type="Gene3D" id="3.10.129.110">
    <property type="entry name" value="Polyketide synthase dehydratase"/>
    <property type="match status" value="2"/>
</dbReference>
<dbReference type="PANTHER" id="PTHR43775:SF37">
    <property type="entry name" value="SI:DKEY-61P9.11"/>
    <property type="match status" value="1"/>
</dbReference>
<dbReference type="CDD" id="cd02440">
    <property type="entry name" value="AdoMet_MTases"/>
    <property type="match status" value="1"/>
</dbReference>
<dbReference type="Pfam" id="PF14765">
    <property type="entry name" value="PS-DH"/>
    <property type="match status" value="1"/>
</dbReference>
<dbReference type="InterPro" id="IPR014030">
    <property type="entry name" value="Ketoacyl_synth_N"/>
</dbReference>
<evidence type="ECO:0000256" key="6">
    <source>
        <dbReference type="PROSITE-ProRule" id="PRU01363"/>
    </source>
</evidence>
<feature type="domain" description="PKS/mFAS DH" evidence="8">
    <location>
        <begin position="835"/>
        <end position="1125"/>
    </location>
</feature>
<feature type="region of interest" description="C-terminal hotdog fold" evidence="6">
    <location>
        <begin position="976"/>
        <end position="1125"/>
    </location>
</feature>
<keyword evidence="2" id="KW-0597">Phosphoprotein</keyword>
<evidence type="ECO:0000259" key="8">
    <source>
        <dbReference type="PROSITE" id="PS52019"/>
    </source>
</evidence>
<dbReference type="Gene3D" id="3.40.366.10">
    <property type="entry name" value="Malonyl-Coenzyme A Acyl Carrier Protein, domain 2"/>
    <property type="match status" value="1"/>
</dbReference>
<dbReference type="InterPro" id="IPR036291">
    <property type="entry name" value="NAD(P)-bd_dom_sf"/>
</dbReference>
<keyword evidence="10" id="KW-1185">Reference proteome</keyword>